<proteinExistence type="predicted"/>
<keyword evidence="2" id="KW-1185">Reference proteome</keyword>
<keyword evidence="1" id="KW-0067">ATP-binding</keyword>
<dbReference type="InterPro" id="IPR036173">
    <property type="entry name" value="G39-like_N_sf"/>
</dbReference>
<evidence type="ECO:0000313" key="1">
    <source>
        <dbReference type="EMBL" id="QGF21761.1"/>
    </source>
</evidence>
<dbReference type="Gene3D" id="1.10.8.200">
    <property type="entry name" value="Replisome organizer (g39p helicase loader/inhibitor protein)"/>
    <property type="match status" value="1"/>
</dbReference>
<sequence length="130" mass="15083">MDLLVAVNEYYNGFVNFEDQQAVQKKINAWHMVLKGYEFESIMESLAAYVVTNDFPPKISQLVRNVSHTDPNYKIPGIDETKEMLDRYDAEIAENRKKSLSPAEIEELFRKSVPPEVFESYMRNKRGTGE</sequence>
<dbReference type="GO" id="GO:0004386">
    <property type="term" value="F:helicase activity"/>
    <property type="evidence" value="ECO:0007669"/>
    <property type="project" value="UniProtKB-KW"/>
</dbReference>
<dbReference type="SUPFAM" id="SSF89064">
    <property type="entry name" value="Replisome organizer (g39p helicase loader/inhibitor protein)"/>
    <property type="match status" value="1"/>
</dbReference>
<dbReference type="EMBL" id="MN604230">
    <property type="protein sequence ID" value="QGF21761.1"/>
    <property type="molecule type" value="Genomic_DNA"/>
</dbReference>
<organism evidence="1 2">
    <name type="scientific">Bacillus phage vB_BcM_Sam112</name>
    <dbReference type="NCBI Taxonomy" id="2663324"/>
    <lineage>
        <taxon>Viruses</taxon>
        <taxon>Duplodnaviria</taxon>
        <taxon>Heunggongvirae</taxon>
        <taxon>Uroviricota</taxon>
        <taxon>Caudoviricetes</taxon>
        <taxon>Trautnerviridae</taxon>
        <taxon>Prospektnaukivirus</taxon>
        <taxon>Prospektnaukivirus sam112</taxon>
    </lineage>
</organism>
<keyword evidence="1" id="KW-0547">Nucleotide-binding</keyword>
<gene>
    <name evidence="1" type="ORF">Sam112_gp59</name>
</gene>
<dbReference type="Proteomes" id="UP000343370">
    <property type="component" value="Segment"/>
</dbReference>
<accession>A0A5Q2F595</accession>
<keyword evidence="1" id="KW-0378">Hydrolase</keyword>
<keyword evidence="1" id="KW-0347">Helicase</keyword>
<protein>
    <submittedName>
        <fullName evidence="1">Helicase loader</fullName>
    </submittedName>
</protein>
<evidence type="ECO:0000313" key="2">
    <source>
        <dbReference type="Proteomes" id="UP000343370"/>
    </source>
</evidence>
<reference evidence="1 2" key="1">
    <citation type="submission" date="2019-10" db="EMBL/GenBank/DDBJ databases">
        <authorList>
            <person name="Kazantseva O."/>
            <person name="Piligrimova E."/>
            <person name="Shadrin A."/>
            <person name="Zagorodny V."/>
        </authorList>
    </citation>
    <scope>NUCLEOTIDE SEQUENCE [LARGE SCALE GENOMIC DNA]</scope>
</reference>
<name>A0A5Q2F595_9CAUD</name>